<dbReference type="SMART" id="SM00382">
    <property type="entry name" value="AAA"/>
    <property type="match status" value="1"/>
</dbReference>
<keyword evidence="5" id="KW-0067">ATP-binding</keyword>
<dbReference type="InterPro" id="IPR003593">
    <property type="entry name" value="AAA+_ATPase"/>
</dbReference>
<dbReference type="Pfam" id="PF13087">
    <property type="entry name" value="AAA_12"/>
    <property type="match status" value="1"/>
</dbReference>
<evidence type="ECO:0000259" key="7">
    <source>
        <dbReference type="SMART" id="SM00487"/>
    </source>
</evidence>
<dbReference type="SUPFAM" id="SSF52540">
    <property type="entry name" value="P-loop containing nucleoside triphosphate hydrolases"/>
    <property type="match status" value="1"/>
</dbReference>
<evidence type="ECO:0000259" key="6">
    <source>
        <dbReference type="SMART" id="SM00382"/>
    </source>
</evidence>
<dbReference type="PANTHER" id="PTHR43788">
    <property type="entry name" value="DNA2/NAM7 HELICASE FAMILY MEMBER"/>
    <property type="match status" value="1"/>
</dbReference>
<reference evidence="8 9" key="1">
    <citation type="submission" date="2019-06" db="EMBL/GenBank/DDBJ databases">
        <title>Spirosoma utsteinense sp. nov. isolated from Antarctic ice-free soils.</title>
        <authorList>
            <person name="Tahon G."/>
        </authorList>
    </citation>
    <scope>NUCLEOTIDE SEQUENCE [LARGE SCALE GENOMIC DNA]</scope>
    <source>
        <strain evidence="8 9">LMG 31447</strain>
    </source>
</reference>
<dbReference type="SMART" id="SM00487">
    <property type="entry name" value="DEXDc"/>
    <property type="match status" value="1"/>
</dbReference>
<dbReference type="Gene3D" id="2.40.30.270">
    <property type="match status" value="1"/>
</dbReference>
<organism evidence="8 9">
    <name type="scientific">Spirosoma utsteinense</name>
    <dbReference type="NCBI Taxonomy" id="2585773"/>
    <lineage>
        <taxon>Bacteria</taxon>
        <taxon>Pseudomonadati</taxon>
        <taxon>Bacteroidota</taxon>
        <taxon>Cytophagia</taxon>
        <taxon>Cytophagales</taxon>
        <taxon>Cytophagaceae</taxon>
        <taxon>Spirosoma</taxon>
    </lineage>
</organism>
<dbReference type="Pfam" id="PF13086">
    <property type="entry name" value="AAA_11"/>
    <property type="match status" value="1"/>
</dbReference>
<dbReference type="InterPro" id="IPR041679">
    <property type="entry name" value="DNA2/NAM7-like_C"/>
</dbReference>
<comment type="caution">
    <text evidence="8">The sequence shown here is derived from an EMBL/GenBank/DDBJ whole genome shotgun (WGS) entry which is preliminary data.</text>
</comment>
<dbReference type="InterPro" id="IPR047187">
    <property type="entry name" value="SF1_C_Upf1"/>
</dbReference>
<evidence type="ECO:0000256" key="1">
    <source>
        <dbReference type="ARBA" id="ARBA00007913"/>
    </source>
</evidence>
<evidence type="ECO:0000256" key="5">
    <source>
        <dbReference type="ARBA" id="ARBA00022840"/>
    </source>
</evidence>
<feature type="domain" description="Helicase ATP-binding" evidence="7">
    <location>
        <begin position="191"/>
        <end position="396"/>
    </location>
</feature>
<dbReference type="InterPro" id="IPR027417">
    <property type="entry name" value="P-loop_NTPase"/>
</dbReference>
<evidence type="ECO:0000313" key="8">
    <source>
        <dbReference type="EMBL" id="MBC3794526.1"/>
    </source>
</evidence>
<evidence type="ECO:0000313" key="9">
    <source>
        <dbReference type="Proteomes" id="UP000700732"/>
    </source>
</evidence>
<dbReference type="Gene3D" id="3.40.50.300">
    <property type="entry name" value="P-loop containing nucleotide triphosphate hydrolases"/>
    <property type="match status" value="2"/>
</dbReference>
<evidence type="ECO:0000256" key="4">
    <source>
        <dbReference type="ARBA" id="ARBA00022806"/>
    </source>
</evidence>
<evidence type="ECO:0000256" key="3">
    <source>
        <dbReference type="ARBA" id="ARBA00022801"/>
    </source>
</evidence>
<dbReference type="GO" id="GO:0004386">
    <property type="term" value="F:helicase activity"/>
    <property type="evidence" value="ECO:0007669"/>
    <property type="project" value="UniProtKB-KW"/>
</dbReference>
<dbReference type="CDD" id="cd18808">
    <property type="entry name" value="SF1_C_Upf1"/>
    <property type="match status" value="1"/>
</dbReference>
<dbReference type="PANTHER" id="PTHR43788:SF8">
    <property type="entry name" value="DNA-BINDING PROTEIN SMUBP-2"/>
    <property type="match status" value="1"/>
</dbReference>
<dbReference type="InterPro" id="IPR014001">
    <property type="entry name" value="Helicase_ATP-bd"/>
</dbReference>
<keyword evidence="3" id="KW-0378">Hydrolase</keyword>
<gene>
    <name evidence="8" type="ORF">FH603_5055</name>
</gene>
<dbReference type="InterPro" id="IPR050534">
    <property type="entry name" value="Coronavir_polyprotein_1ab"/>
</dbReference>
<evidence type="ECO:0000256" key="2">
    <source>
        <dbReference type="ARBA" id="ARBA00022741"/>
    </source>
</evidence>
<feature type="domain" description="AAA+ ATPase" evidence="6">
    <location>
        <begin position="209"/>
        <end position="433"/>
    </location>
</feature>
<dbReference type="Proteomes" id="UP000700732">
    <property type="component" value="Unassembled WGS sequence"/>
</dbReference>
<keyword evidence="9" id="KW-1185">Reference proteome</keyword>
<dbReference type="InterPro" id="IPR041677">
    <property type="entry name" value="DNA2/NAM7_AAA_11"/>
</dbReference>
<proteinExistence type="inferred from homology"/>
<protein>
    <submittedName>
        <fullName evidence="8">Superfamily I DNA and/or RNA helicase</fullName>
    </submittedName>
</protein>
<name>A0ABR6WDB2_9BACT</name>
<comment type="similarity">
    <text evidence="1">Belongs to the DNA2/NAM7 helicase family.</text>
</comment>
<keyword evidence="4 8" id="KW-0347">Helicase</keyword>
<sequence length="649" mass="73106">MSIPYRRAPANYGLPLSMDYFKQLLDLLKAEREEDRNQYRKLTETTSIADRRANGLTWYPIAIRGSEMSRGDYVTVELERTNHHDVSHQLRSGMPALFFSNHDPRKDRVEGTIAYLSGNRLKITLLTDELPDWSRDGKLGVEMLFDDKSYDEMQDALKEANMRSENPKNRLVNILTGQASPTARTDIPLPVIPRLNDSQRQAVQHILAANELAIVHGPPGSGKTTTLVQAINALIRQDHQKILVVAPSNTAVDLLSEKLHEQGLNVLRVGNPARVSDRLMALTLDHKMADHPLMREAKKLKKQANEFKNMAHKYKRQFGKAERDQRKALFDEAHRIMKEVDNSEQYIIDDLVAKAQVITATLVGSNQYMIRNLTFHTVVIDEAGQALEPACWIPILKAQKVILAGDHCQLSPTVKSMEAARKGLSTTLLEKCVALHPEAVTLLEEQYRMHERIMGYSSRVFYQNRLRAHASVATHSLFAGDSPLGFIDTAGCGFDEKLEGTSSTNPEEAALLIKHLTDVVATLSPFYTPLDFPSVAIISPYKQQLNVLNDLLQHAPALQPYRAKLAVNTIDSFQGQERDIVYISMTRSNDQGEIGFLSDIRRMNVAMTRARKKLIIVGDSATLASHPFYADFIDYAQQLDAYQSAWEWL</sequence>
<accession>A0ABR6WDB2</accession>
<keyword evidence="2" id="KW-0547">Nucleotide-binding</keyword>
<dbReference type="EMBL" id="VFIA01000048">
    <property type="protein sequence ID" value="MBC3794526.1"/>
    <property type="molecule type" value="Genomic_DNA"/>
</dbReference>